<reference evidence="2" key="2">
    <citation type="submission" date="2015-01" db="EMBL/GenBank/DDBJ databases">
        <title>Evolutionary Origins and Diversification of the Mycorrhizal Mutualists.</title>
        <authorList>
            <consortium name="DOE Joint Genome Institute"/>
            <consortium name="Mycorrhizal Genomics Consortium"/>
            <person name="Kohler A."/>
            <person name="Kuo A."/>
            <person name="Nagy L.G."/>
            <person name="Floudas D."/>
            <person name="Copeland A."/>
            <person name="Barry K.W."/>
            <person name="Cichocki N."/>
            <person name="Veneault-Fourrey C."/>
            <person name="LaButti K."/>
            <person name="Lindquist E.A."/>
            <person name="Lipzen A."/>
            <person name="Lundell T."/>
            <person name="Morin E."/>
            <person name="Murat C."/>
            <person name="Riley R."/>
            <person name="Ohm R."/>
            <person name="Sun H."/>
            <person name="Tunlid A."/>
            <person name="Henrissat B."/>
            <person name="Grigoriev I.V."/>
            <person name="Hibbett D.S."/>
            <person name="Martin F."/>
        </authorList>
    </citation>
    <scope>NUCLEOTIDE SEQUENCE [LARGE SCALE GENOMIC DNA]</scope>
    <source>
        <strain evidence="2">LaAM-08-1</strain>
    </source>
</reference>
<sequence>MYKPSKRRRVDTNSYHDRIDLTDDYEVIHTRETRRIEHGRFLRDTPRDPLKGRTTWTAPDVSWVPEDNPEFTLDPDGNWYDAELSAPIADTSAFQDAPTPVRLKKKKTLRSKWPHAFWKQNYRSQYLDEILRWEGRGDLREEQQCSDCLAWKVESACCVRRHKTHPFHVIESWNGNYFLKVSLKDLGLTVQLQHVTVLNSPPGIPTGIRRTPGIPL</sequence>
<dbReference type="STRING" id="1095629.A0A0C9WZ18"/>
<dbReference type="EMBL" id="KN839149">
    <property type="protein sequence ID" value="KIJ90581.1"/>
    <property type="molecule type" value="Genomic_DNA"/>
</dbReference>
<accession>A0A0C9WZ18</accession>
<dbReference type="Proteomes" id="UP000054477">
    <property type="component" value="Unassembled WGS sequence"/>
</dbReference>
<dbReference type="AlphaFoldDB" id="A0A0C9WZ18"/>
<keyword evidence="2" id="KW-1185">Reference proteome</keyword>
<dbReference type="OrthoDB" id="3004525at2759"/>
<dbReference type="HOGENOM" id="CLU_1277796_0_0_1"/>
<protein>
    <submittedName>
        <fullName evidence="1">Uncharacterized protein</fullName>
    </submittedName>
</protein>
<evidence type="ECO:0000313" key="1">
    <source>
        <dbReference type="EMBL" id="KIJ90581.1"/>
    </source>
</evidence>
<organism evidence="1 2">
    <name type="scientific">Laccaria amethystina LaAM-08-1</name>
    <dbReference type="NCBI Taxonomy" id="1095629"/>
    <lineage>
        <taxon>Eukaryota</taxon>
        <taxon>Fungi</taxon>
        <taxon>Dikarya</taxon>
        <taxon>Basidiomycota</taxon>
        <taxon>Agaricomycotina</taxon>
        <taxon>Agaricomycetes</taxon>
        <taxon>Agaricomycetidae</taxon>
        <taxon>Agaricales</taxon>
        <taxon>Agaricineae</taxon>
        <taxon>Hydnangiaceae</taxon>
        <taxon>Laccaria</taxon>
    </lineage>
</organism>
<proteinExistence type="predicted"/>
<name>A0A0C9WZ18_9AGAR</name>
<reference evidence="1 2" key="1">
    <citation type="submission" date="2014-04" db="EMBL/GenBank/DDBJ databases">
        <authorList>
            <consortium name="DOE Joint Genome Institute"/>
            <person name="Kuo A."/>
            <person name="Kohler A."/>
            <person name="Nagy L.G."/>
            <person name="Floudas D."/>
            <person name="Copeland A."/>
            <person name="Barry K.W."/>
            <person name="Cichocki N."/>
            <person name="Veneault-Fourrey C."/>
            <person name="LaButti K."/>
            <person name="Lindquist E.A."/>
            <person name="Lipzen A."/>
            <person name="Lundell T."/>
            <person name="Morin E."/>
            <person name="Murat C."/>
            <person name="Sun H."/>
            <person name="Tunlid A."/>
            <person name="Henrissat B."/>
            <person name="Grigoriev I.V."/>
            <person name="Hibbett D.S."/>
            <person name="Martin F."/>
            <person name="Nordberg H.P."/>
            <person name="Cantor M.N."/>
            <person name="Hua S.X."/>
        </authorList>
    </citation>
    <scope>NUCLEOTIDE SEQUENCE [LARGE SCALE GENOMIC DNA]</scope>
    <source>
        <strain evidence="1 2">LaAM-08-1</strain>
    </source>
</reference>
<evidence type="ECO:0000313" key="2">
    <source>
        <dbReference type="Proteomes" id="UP000054477"/>
    </source>
</evidence>
<gene>
    <name evidence="1" type="ORF">K443DRAFT_15097</name>
</gene>